<dbReference type="RefSeq" id="WP_098464910.1">
    <property type="nucleotide sequence ID" value="NZ_PDJJ01000001.1"/>
</dbReference>
<dbReference type="EMBL" id="PDJJ01000001">
    <property type="protein sequence ID" value="PFG44749.1"/>
    <property type="molecule type" value="Genomic_DNA"/>
</dbReference>
<organism evidence="5 6">
    <name type="scientific">Isoptericola jiangsuensis</name>
    <dbReference type="NCBI Taxonomy" id="548579"/>
    <lineage>
        <taxon>Bacteria</taxon>
        <taxon>Bacillati</taxon>
        <taxon>Actinomycetota</taxon>
        <taxon>Actinomycetes</taxon>
        <taxon>Micrococcales</taxon>
        <taxon>Promicromonosporaceae</taxon>
        <taxon>Isoptericola</taxon>
    </lineage>
</organism>
<keyword evidence="6" id="KW-1185">Reference proteome</keyword>
<keyword evidence="2" id="KW-0472">Membrane</keyword>
<sequence length="262" mass="25012">MKSTTRRATLAGLAATGLLALAATPALAHVTVTPSTTDAGATTVLRVEVPHGCDGSATTAVAVRLPADLTDVNAAGTARWSVETTADAVTFTTDDPLPDGETAVVELNANLPDTVGATLVLPVVQTCEDGETAWTEVAEDGQDPEELDHPAPVIVVTGAVGAGAEGATDGGDGAEAGAGAEGAGSAGQEGAAGAGDDAEGADGAQAADGAGDVTSDAGAEAAAATTGGGAIGAWVVVGAVGVLVGGVVVARVVRQRRSSSAP</sequence>
<dbReference type="Proteomes" id="UP000224130">
    <property type="component" value="Unassembled WGS sequence"/>
</dbReference>
<feature type="domain" description="YncI copper-binding" evidence="4">
    <location>
        <begin position="29"/>
        <end position="87"/>
    </location>
</feature>
<accession>A0A2A9F2V0</accession>
<evidence type="ECO:0000256" key="1">
    <source>
        <dbReference type="SAM" id="MobiDB-lite"/>
    </source>
</evidence>
<feature type="transmembrane region" description="Helical" evidence="2">
    <location>
        <begin position="231"/>
        <end position="253"/>
    </location>
</feature>
<gene>
    <name evidence="5" type="ORF">ATJ88_3485</name>
</gene>
<dbReference type="Pfam" id="PF07987">
    <property type="entry name" value="DUF1775"/>
    <property type="match status" value="1"/>
</dbReference>
<dbReference type="InterPro" id="IPR012533">
    <property type="entry name" value="YcnI-copper_dom"/>
</dbReference>
<evidence type="ECO:0000259" key="4">
    <source>
        <dbReference type="Pfam" id="PF07987"/>
    </source>
</evidence>
<dbReference type="Gene3D" id="2.60.40.2230">
    <property type="entry name" value="Uncharacterised protein YcnI-like PF07987, DUF1775"/>
    <property type="match status" value="1"/>
</dbReference>
<reference evidence="5 6" key="1">
    <citation type="submission" date="2017-10" db="EMBL/GenBank/DDBJ databases">
        <title>Sequencing the genomes of 1000 actinobacteria strains.</title>
        <authorList>
            <person name="Klenk H.-P."/>
        </authorList>
    </citation>
    <scope>NUCLEOTIDE SEQUENCE [LARGE SCALE GENOMIC DNA]</scope>
    <source>
        <strain evidence="5 6">DSM 21863</strain>
    </source>
</reference>
<feature type="compositionally biased region" description="Low complexity" evidence="1">
    <location>
        <begin position="194"/>
        <end position="213"/>
    </location>
</feature>
<dbReference type="AlphaFoldDB" id="A0A2A9F2V0"/>
<feature type="region of interest" description="Disordered" evidence="1">
    <location>
        <begin position="164"/>
        <end position="213"/>
    </location>
</feature>
<dbReference type="InterPro" id="IPR038507">
    <property type="entry name" value="YcnI-like_sf"/>
</dbReference>
<evidence type="ECO:0000256" key="2">
    <source>
        <dbReference type="SAM" id="Phobius"/>
    </source>
</evidence>
<protein>
    <submittedName>
        <fullName evidence="5">Uncharacterized protein YcnI</fullName>
    </submittedName>
</protein>
<evidence type="ECO:0000313" key="6">
    <source>
        <dbReference type="Proteomes" id="UP000224130"/>
    </source>
</evidence>
<keyword evidence="3" id="KW-0732">Signal</keyword>
<feature type="chain" id="PRO_5012428000" evidence="3">
    <location>
        <begin position="29"/>
        <end position="262"/>
    </location>
</feature>
<feature type="signal peptide" evidence="3">
    <location>
        <begin position="1"/>
        <end position="28"/>
    </location>
</feature>
<feature type="compositionally biased region" description="Gly residues" evidence="1">
    <location>
        <begin position="164"/>
        <end position="193"/>
    </location>
</feature>
<proteinExistence type="predicted"/>
<evidence type="ECO:0000313" key="5">
    <source>
        <dbReference type="EMBL" id="PFG44749.1"/>
    </source>
</evidence>
<dbReference type="InterPro" id="IPR006311">
    <property type="entry name" value="TAT_signal"/>
</dbReference>
<keyword evidence="2" id="KW-0812">Transmembrane</keyword>
<name>A0A2A9F2V0_9MICO</name>
<dbReference type="OrthoDB" id="9810871at2"/>
<comment type="caution">
    <text evidence="5">The sequence shown here is derived from an EMBL/GenBank/DDBJ whole genome shotgun (WGS) entry which is preliminary data.</text>
</comment>
<dbReference type="PROSITE" id="PS51318">
    <property type="entry name" value="TAT"/>
    <property type="match status" value="1"/>
</dbReference>
<evidence type="ECO:0000256" key="3">
    <source>
        <dbReference type="SAM" id="SignalP"/>
    </source>
</evidence>
<keyword evidence="2" id="KW-1133">Transmembrane helix</keyword>